<feature type="transmembrane region" description="Helical" evidence="7">
    <location>
        <begin position="93"/>
        <end position="113"/>
    </location>
</feature>
<evidence type="ECO:0000256" key="2">
    <source>
        <dbReference type="ARBA" id="ARBA00006948"/>
    </source>
</evidence>
<sequence length="310" mass="35514">MGSFWGHVDEGIFFILIALWWMVCAFKEYIIAESKGMSMKPNIHYDVTICKPLPLEIIFKILFPIVGFLGELLDGGIRFQDSEGHFVKLVYQQHMTIYGIFIIHGITDLMAWLKAPLFPMFNYVTALLAFLWYGVAFYYHANMHGKQPVEMIVHVLPIFLMFLVSVAIVLEMRWQDGVWTMVTRAYGVLTLGTWFSHVAFMLYVHNKFPGGHSSNLDRSDPNNVTFVKAMFGMHLFVNLLITIAIYLMVYITLKLLYGITIKAGFHRGAHDYQHLSLGESKFDPDGSKFKDPEQHENGLESSPMLLDPEA</sequence>
<gene>
    <name evidence="8" type="ORF">RRG08_050501</name>
</gene>
<reference evidence="8" key="1">
    <citation type="journal article" date="2023" name="G3 (Bethesda)">
        <title>A reference genome for the long-term kleptoplast-retaining sea slug Elysia crispata morphotype clarki.</title>
        <authorList>
            <person name="Eastman K.E."/>
            <person name="Pendleton A.L."/>
            <person name="Shaikh M.A."/>
            <person name="Suttiyut T."/>
            <person name="Ogas R."/>
            <person name="Tomko P."/>
            <person name="Gavelis G."/>
            <person name="Widhalm J.R."/>
            <person name="Wisecaver J.H."/>
        </authorList>
    </citation>
    <scope>NUCLEOTIDE SEQUENCE</scope>
    <source>
        <strain evidence="8">ECLA1</strain>
    </source>
</reference>
<dbReference type="InterPro" id="IPR006904">
    <property type="entry name" value="DUF716"/>
</dbReference>
<dbReference type="InterPro" id="IPR042127">
    <property type="entry name" value="TMEM45"/>
</dbReference>
<organism evidence="8 9">
    <name type="scientific">Elysia crispata</name>
    <name type="common">lettuce slug</name>
    <dbReference type="NCBI Taxonomy" id="231223"/>
    <lineage>
        <taxon>Eukaryota</taxon>
        <taxon>Metazoa</taxon>
        <taxon>Spiralia</taxon>
        <taxon>Lophotrochozoa</taxon>
        <taxon>Mollusca</taxon>
        <taxon>Gastropoda</taxon>
        <taxon>Heterobranchia</taxon>
        <taxon>Euthyneura</taxon>
        <taxon>Panpulmonata</taxon>
        <taxon>Sacoglossa</taxon>
        <taxon>Placobranchoidea</taxon>
        <taxon>Plakobranchidae</taxon>
        <taxon>Elysia</taxon>
    </lineage>
</organism>
<evidence type="ECO:0000256" key="5">
    <source>
        <dbReference type="ARBA" id="ARBA00023136"/>
    </source>
</evidence>
<keyword evidence="4 7" id="KW-1133">Transmembrane helix</keyword>
<comment type="subcellular location">
    <subcellularLocation>
        <location evidence="1">Membrane</location>
        <topology evidence="1">Multi-pass membrane protein</topology>
    </subcellularLocation>
</comment>
<keyword evidence="5 7" id="KW-0472">Membrane</keyword>
<keyword evidence="9" id="KW-1185">Reference proteome</keyword>
<dbReference type="GO" id="GO:0016020">
    <property type="term" value="C:membrane"/>
    <property type="evidence" value="ECO:0007669"/>
    <property type="project" value="UniProtKB-SubCell"/>
</dbReference>
<evidence type="ECO:0000313" key="8">
    <source>
        <dbReference type="EMBL" id="KAK3707686.1"/>
    </source>
</evidence>
<feature type="transmembrane region" description="Helical" evidence="7">
    <location>
        <begin position="151"/>
        <end position="170"/>
    </location>
</feature>
<evidence type="ECO:0000256" key="3">
    <source>
        <dbReference type="ARBA" id="ARBA00022692"/>
    </source>
</evidence>
<dbReference type="Proteomes" id="UP001283361">
    <property type="component" value="Unassembled WGS sequence"/>
</dbReference>
<accession>A0AAE0XSB1</accession>
<dbReference type="Pfam" id="PF04819">
    <property type="entry name" value="DUF716"/>
    <property type="match status" value="1"/>
</dbReference>
<keyword evidence="3 7" id="KW-0812">Transmembrane</keyword>
<proteinExistence type="inferred from homology"/>
<comment type="similarity">
    <text evidence="2">Belongs to the TMEM45 family.</text>
</comment>
<feature type="transmembrane region" description="Helical" evidence="7">
    <location>
        <begin position="182"/>
        <end position="204"/>
    </location>
</feature>
<feature type="compositionally biased region" description="Basic and acidic residues" evidence="6">
    <location>
        <begin position="283"/>
        <end position="298"/>
    </location>
</feature>
<evidence type="ECO:0000256" key="1">
    <source>
        <dbReference type="ARBA" id="ARBA00004141"/>
    </source>
</evidence>
<dbReference type="AlphaFoldDB" id="A0AAE0XSB1"/>
<comment type="caution">
    <text evidence="8">The sequence shown here is derived from an EMBL/GenBank/DDBJ whole genome shotgun (WGS) entry which is preliminary data.</text>
</comment>
<evidence type="ECO:0000256" key="4">
    <source>
        <dbReference type="ARBA" id="ARBA00022989"/>
    </source>
</evidence>
<evidence type="ECO:0000313" key="9">
    <source>
        <dbReference type="Proteomes" id="UP001283361"/>
    </source>
</evidence>
<feature type="transmembrane region" description="Helical" evidence="7">
    <location>
        <begin position="235"/>
        <end position="257"/>
    </location>
</feature>
<name>A0AAE0XSB1_9GAST</name>
<feature type="transmembrane region" description="Helical" evidence="7">
    <location>
        <begin position="53"/>
        <end position="73"/>
    </location>
</feature>
<dbReference type="EMBL" id="JAWDGP010007710">
    <property type="protein sequence ID" value="KAK3707686.1"/>
    <property type="molecule type" value="Genomic_DNA"/>
</dbReference>
<feature type="transmembrane region" description="Helical" evidence="7">
    <location>
        <begin position="12"/>
        <end position="32"/>
    </location>
</feature>
<feature type="region of interest" description="Disordered" evidence="6">
    <location>
        <begin position="283"/>
        <end position="310"/>
    </location>
</feature>
<feature type="transmembrane region" description="Helical" evidence="7">
    <location>
        <begin position="120"/>
        <end position="139"/>
    </location>
</feature>
<dbReference type="PANTHER" id="PTHR16007">
    <property type="entry name" value="EPIDIDYMAL MEMBRANE PROTEIN E9-RELATED"/>
    <property type="match status" value="1"/>
</dbReference>
<dbReference type="PANTHER" id="PTHR16007:SF15">
    <property type="entry name" value="TRANSMEMBRANE PROTEIN 45B"/>
    <property type="match status" value="1"/>
</dbReference>
<protein>
    <submittedName>
        <fullName evidence="8">Uncharacterized protein</fullName>
    </submittedName>
</protein>
<evidence type="ECO:0000256" key="6">
    <source>
        <dbReference type="SAM" id="MobiDB-lite"/>
    </source>
</evidence>
<evidence type="ECO:0000256" key="7">
    <source>
        <dbReference type="SAM" id="Phobius"/>
    </source>
</evidence>